<dbReference type="OrthoDB" id="6425055at2"/>
<dbReference type="STRING" id="910964.GEAM_4261"/>
<organism evidence="1 2">
    <name type="scientific">Ewingella americana (strain ATCC 33852 / DSM 4580 / CCUG 14506 / JCM 5911 / LMG 7869 / NCTC 12157 / CDC 1468-78)</name>
    <dbReference type="NCBI Taxonomy" id="910964"/>
    <lineage>
        <taxon>Bacteria</taxon>
        <taxon>Pseudomonadati</taxon>
        <taxon>Pseudomonadota</taxon>
        <taxon>Gammaproteobacteria</taxon>
        <taxon>Enterobacterales</taxon>
        <taxon>Yersiniaceae</taxon>
        <taxon>Ewingella</taxon>
    </lineage>
</organism>
<dbReference type="AlphaFoldDB" id="A0A085G115"/>
<evidence type="ECO:0000313" key="1">
    <source>
        <dbReference type="EMBL" id="KFC77410.1"/>
    </source>
</evidence>
<comment type="caution">
    <text evidence="1">The sequence shown here is derived from an EMBL/GenBank/DDBJ whole genome shotgun (WGS) entry which is preliminary data.</text>
</comment>
<accession>A0A085G115</accession>
<reference evidence="1 2" key="1">
    <citation type="submission" date="2014-05" db="EMBL/GenBank/DDBJ databases">
        <title>ATOL: Assembling a taxonomically balanced genome-scale reconstruction of the evolutionary history of the Enterobacteriaceae.</title>
        <authorList>
            <person name="Plunkett G.III."/>
            <person name="Neeno-Eckwall E.C."/>
            <person name="Glasner J.D."/>
            <person name="Perna N.T."/>
        </authorList>
    </citation>
    <scope>NUCLEOTIDE SEQUENCE [LARGE SCALE GENOMIC DNA]</scope>
    <source>
        <strain evidence="1 2">ATCC 33852</strain>
    </source>
</reference>
<name>A0A085G115_EWIA3</name>
<dbReference type="GeneID" id="78382350"/>
<dbReference type="EMBL" id="JMPJ01000075">
    <property type="protein sequence ID" value="KFC77410.1"/>
    <property type="molecule type" value="Genomic_DNA"/>
</dbReference>
<protein>
    <submittedName>
        <fullName evidence="1">Putative endopeptidase</fullName>
    </submittedName>
</protein>
<dbReference type="InterPro" id="IPR004929">
    <property type="entry name" value="I-spanin"/>
</dbReference>
<dbReference type="RefSeq" id="WP_034795797.1">
    <property type="nucleotide sequence ID" value="NZ_JMPJ01000075.1"/>
</dbReference>
<keyword evidence="2" id="KW-1185">Reference proteome</keyword>
<evidence type="ECO:0000313" key="2">
    <source>
        <dbReference type="Proteomes" id="UP000028640"/>
    </source>
</evidence>
<gene>
    <name evidence="1" type="ORF">GEAM_4261</name>
</gene>
<dbReference type="Proteomes" id="UP000028640">
    <property type="component" value="Unassembled WGS sequence"/>
</dbReference>
<proteinExistence type="predicted"/>
<sequence>MNVKALVVVAALLAAGVTWWVEGMRWDKDVSSLKESHALALKKISDKAFADLAAANQRTAEAQAAGAELDMKHTEELANELAKNEALRADVAAGTRRVQIASANLATCQLSRSNNTGGSSVGDAVQVELSDAGGRAVLDLRASAIKDDQVIQYLQGYITKVVKQCRVGITAGIH</sequence>
<dbReference type="GO" id="GO:0044659">
    <property type="term" value="P:viral release from host cell by cytolysis"/>
    <property type="evidence" value="ECO:0007669"/>
    <property type="project" value="InterPro"/>
</dbReference>
<dbReference type="Pfam" id="PF03245">
    <property type="entry name" value="Phage_lysis"/>
    <property type="match status" value="1"/>
</dbReference>
<dbReference type="eggNOG" id="ENOG503377A">
    <property type="taxonomic scope" value="Bacteria"/>
</dbReference>